<name>A0A0X8X1Z9_9SPHI</name>
<evidence type="ECO:0000313" key="2">
    <source>
        <dbReference type="Proteomes" id="UP000218263"/>
    </source>
</evidence>
<accession>A0A0X8X1Z9</accession>
<sequence length="140" mass="15822">MKPFISTAFYGFFKYILALTLIATPWIFKGFDGTKLADISSAALLIPIYIGWLQLIMNIFSDTEASPIRQFPIKMNMVLDTVMGFILFVSPWLYNFKAKAFLPEIFFGALLIFLGVFTKRSPFTSKENHSPSKGLLTSTD</sequence>
<protein>
    <submittedName>
        <fullName evidence="1">Uncharacterized protein</fullName>
    </submittedName>
</protein>
<organism evidence="1 2">
    <name type="scientific">Mucilaginibacter gotjawali</name>
    <dbReference type="NCBI Taxonomy" id="1550579"/>
    <lineage>
        <taxon>Bacteria</taxon>
        <taxon>Pseudomonadati</taxon>
        <taxon>Bacteroidota</taxon>
        <taxon>Sphingobacteriia</taxon>
        <taxon>Sphingobacteriales</taxon>
        <taxon>Sphingobacteriaceae</taxon>
        <taxon>Mucilaginibacter</taxon>
    </lineage>
</organism>
<reference evidence="1 2" key="1">
    <citation type="submission" date="2015-12" db="EMBL/GenBank/DDBJ databases">
        <title>Genome sequence of Mucilaginibacter gotjawali.</title>
        <authorList>
            <person name="Lee J.S."/>
            <person name="Lee K.C."/>
            <person name="Kim K.K."/>
            <person name="Lee B.W."/>
        </authorList>
    </citation>
    <scope>NUCLEOTIDE SEQUENCE [LARGE SCALE GENOMIC DNA]</scope>
    <source>
        <strain evidence="1 2">SA3-7</strain>
    </source>
</reference>
<dbReference type="EMBL" id="AP017313">
    <property type="protein sequence ID" value="BAU52194.1"/>
    <property type="molecule type" value="Genomic_DNA"/>
</dbReference>
<dbReference type="Proteomes" id="UP000218263">
    <property type="component" value="Chromosome"/>
</dbReference>
<dbReference type="KEGG" id="mgot:MgSA37_00344"/>
<dbReference type="RefSeq" id="WP_096349543.1">
    <property type="nucleotide sequence ID" value="NZ_AP017313.1"/>
</dbReference>
<proteinExistence type="predicted"/>
<dbReference type="InterPro" id="IPR005530">
    <property type="entry name" value="SPW"/>
</dbReference>
<evidence type="ECO:0000313" key="1">
    <source>
        <dbReference type="EMBL" id="BAU52194.1"/>
    </source>
</evidence>
<dbReference type="OrthoDB" id="129082at2"/>
<dbReference type="AlphaFoldDB" id="A0A0X8X1Z9"/>
<dbReference type="Pfam" id="PF03779">
    <property type="entry name" value="SPW"/>
    <property type="match status" value="1"/>
</dbReference>
<keyword evidence="2" id="KW-1185">Reference proteome</keyword>
<gene>
    <name evidence="1" type="ORF">MgSA37_00344</name>
</gene>